<keyword evidence="2" id="KW-0964">Secreted</keyword>
<feature type="domain" description="Carbohydrate-binding module family 96" evidence="5">
    <location>
        <begin position="242"/>
        <end position="382"/>
    </location>
</feature>
<name>A0A9D1PQ04_9FIRM</name>
<dbReference type="GO" id="GO:0005576">
    <property type="term" value="C:extracellular region"/>
    <property type="evidence" value="ECO:0007669"/>
    <property type="project" value="UniProtKB-SubCell"/>
</dbReference>
<evidence type="ECO:0000313" key="6">
    <source>
        <dbReference type="EMBL" id="HIV85792.1"/>
    </source>
</evidence>
<reference evidence="6" key="2">
    <citation type="submission" date="2021-04" db="EMBL/GenBank/DDBJ databases">
        <authorList>
            <person name="Gilroy R."/>
        </authorList>
    </citation>
    <scope>NUCLEOTIDE SEQUENCE</scope>
    <source>
        <strain evidence="6">5790</strain>
    </source>
</reference>
<evidence type="ECO:0000259" key="5">
    <source>
        <dbReference type="Pfam" id="PF24517"/>
    </source>
</evidence>
<protein>
    <submittedName>
        <fullName evidence="6">DNRLRE domain-containing protein</fullName>
    </submittedName>
</protein>
<feature type="domain" description="Carbohydrate-binding module family 96" evidence="5">
    <location>
        <begin position="41"/>
        <end position="205"/>
    </location>
</feature>
<dbReference type="AlphaFoldDB" id="A0A9D1PQ04"/>
<evidence type="ECO:0000256" key="4">
    <source>
        <dbReference type="SAM" id="Phobius"/>
    </source>
</evidence>
<comment type="caution">
    <text evidence="6">The sequence shown here is derived from an EMBL/GenBank/DDBJ whole genome shotgun (WGS) entry which is preliminary data.</text>
</comment>
<dbReference type="NCBIfam" id="NF033679">
    <property type="entry name" value="DNRLRE_dom"/>
    <property type="match status" value="2"/>
</dbReference>
<sequence>MEINLLQKIIGCVLALFLVLGTVPVGLFYFAEPVIAEGSVVKIPPADETFVCSEAENRNRSHLDDETLVVGSYWNTYFKFDLSVLSNTARSDISQAKLRLPVVWSGLGSSRMDDCSFNVSWIDNNSWNDGMTWSSKPMGDEQYLCTASGALSNNILEIDLSEFIRSLAGYDGRVITIKLSPSLSNNAPIMLGSQNSDDPTYRPYLKILIGEAYDTDRAALNKSYLDTAAYVSAAEPDTPAAELLPKNNGWLVADSGSVTYLKFRLDLNNIVGAVEDARIFLRPKTKSSNTKLNIYLLDNSSWNAAELTYNNRPEGEAALIRSYDGIEVMSGFNVDVTDIIYNAVNRQDTYVTFMIDGTETDAASTDSFELYSSGELAPSLAISSTDDENVVALREAVQNLKGANDSFDNITSDLPGSYVAGNGRRVTIRWSLNRNFSLSSLLGLRKSPVTNSGEINQPLFFEDERTVEVRAELSCGGETLTRHIVITIRPEFGVSDRLAPLNDALE</sequence>
<proteinExistence type="predicted"/>
<evidence type="ECO:0000256" key="3">
    <source>
        <dbReference type="ARBA" id="ARBA00022729"/>
    </source>
</evidence>
<feature type="transmembrane region" description="Helical" evidence="4">
    <location>
        <begin position="12"/>
        <end position="31"/>
    </location>
</feature>
<dbReference type="InterPro" id="IPR055372">
    <property type="entry name" value="CBM96"/>
</dbReference>
<keyword evidence="4" id="KW-0812">Transmembrane</keyword>
<keyword evidence="4" id="KW-1133">Transmembrane helix</keyword>
<comment type="subcellular location">
    <subcellularLocation>
        <location evidence="1">Secreted</location>
    </subcellularLocation>
</comment>
<dbReference type="EMBL" id="DXIJ01000061">
    <property type="protein sequence ID" value="HIV85792.1"/>
    <property type="molecule type" value="Genomic_DNA"/>
</dbReference>
<evidence type="ECO:0000313" key="7">
    <source>
        <dbReference type="Proteomes" id="UP000824162"/>
    </source>
</evidence>
<evidence type="ECO:0000256" key="1">
    <source>
        <dbReference type="ARBA" id="ARBA00004613"/>
    </source>
</evidence>
<evidence type="ECO:0000256" key="2">
    <source>
        <dbReference type="ARBA" id="ARBA00022525"/>
    </source>
</evidence>
<gene>
    <name evidence="6" type="ORF">H9900_03160</name>
</gene>
<dbReference type="Pfam" id="PF24517">
    <property type="entry name" value="CBM96"/>
    <property type="match status" value="2"/>
</dbReference>
<keyword evidence="4" id="KW-0472">Membrane</keyword>
<reference evidence="6" key="1">
    <citation type="journal article" date="2021" name="PeerJ">
        <title>Extensive microbial diversity within the chicken gut microbiome revealed by metagenomics and culture.</title>
        <authorList>
            <person name="Gilroy R."/>
            <person name="Ravi A."/>
            <person name="Getino M."/>
            <person name="Pursley I."/>
            <person name="Horton D.L."/>
            <person name="Alikhan N.F."/>
            <person name="Baker D."/>
            <person name="Gharbi K."/>
            <person name="Hall N."/>
            <person name="Watson M."/>
            <person name="Adriaenssens E.M."/>
            <person name="Foster-Nyarko E."/>
            <person name="Jarju S."/>
            <person name="Secka A."/>
            <person name="Antonio M."/>
            <person name="Oren A."/>
            <person name="Chaudhuri R.R."/>
            <person name="La Ragione R."/>
            <person name="Hildebrand F."/>
            <person name="Pallen M.J."/>
        </authorList>
    </citation>
    <scope>NUCLEOTIDE SEQUENCE</scope>
    <source>
        <strain evidence="6">5790</strain>
    </source>
</reference>
<dbReference type="Proteomes" id="UP000824162">
    <property type="component" value="Unassembled WGS sequence"/>
</dbReference>
<accession>A0A9D1PQ04</accession>
<organism evidence="6 7">
    <name type="scientific">Candidatus Monoglobus merdigallinarum</name>
    <dbReference type="NCBI Taxonomy" id="2838698"/>
    <lineage>
        <taxon>Bacteria</taxon>
        <taxon>Bacillati</taxon>
        <taxon>Bacillota</taxon>
        <taxon>Clostridia</taxon>
        <taxon>Monoglobales</taxon>
        <taxon>Monoglobaceae</taxon>
        <taxon>Monoglobus</taxon>
    </lineage>
</organism>
<keyword evidence="3" id="KW-0732">Signal</keyword>